<gene>
    <name evidence="2" type="ORF">HYH03_014136</name>
</gene>
<proteinExistence type="predicted"/>
<name>A0A835XS77_9CHLO</name>
<feature type="region of interest" description="Disordered" evidence="1">
    <location>
        <begin position="103"/>
        <end position="125"/>
    </location>
</feature>
<protein>
    <submittedName>
        <fullName evidence="2">Uncharacterized protein</fullName>
    </submittedName>
</protein>
<dbReference type="Proteomes" id="UP000612055">
    <property type="component" value="Unassembled WGS sequence"/>
</dbReference>
<comment type="caution">
    <text evidence="2">The sequence shown here is derived from an EMBL/GenBank/DDBJ whole genome shotgun (WGS) entry which is preliminary data.</text>
</comment>
<dbReference type="AlphaFoldDB" id="A0A835XS77"/>
<dbReference type="EMBL" id="JAEHOE010000099">
    <property type="protein sequence ID" value="KAG2487296.1"/>
    <property type="molecule type" value="Genomic_DNA"/>
</dbReference>
<evidence type="ECO:0000313" key="2">
    <source>
        <dbReference type="EMBL" id="KAG2487296.1"/>
    </source>
</evidence>
<organism evidence="2 3">
    <name type="scientific">Edaphochlamys debaryana</name>
    <dbReference type="NCBI Taxonomy" id="47281"/>
    <lineage>
        <taxon>Eukaryota</taxon>
        <taxon>Viridiplantae</taxon>
        <taxon>Chlorophyta</taxon>
        <taxon>core chlorophytes</taxon>
        <taxon>Chlorophyceae</taxon>
        <taxon>CS clade</taxon>
        <taxon>Chlamydomonadales</taxon>
        <taxon>Chlamydomonadales incertae sedis</taxon>
        <taxon>Edaphochlamys</taxon>
    </lineage>
</organism>
<evidence type="ECO:0000313" key="3">
    <source>
        <dbReference type="Proteomes" id="UP000612055"/>
    </source>
</evidence>
<reference evidence="2" key="1">
    <citation type="journal article" date="2020" name="bioRxiv">
        <title>Comparative genomics of Chlamydomonas.</title>
        <authorList>
            <person name="Craig R.J."/>
            <person name="Hasan A.R."/>
            <person name="Ness R.W."/>
            <person name="Keightley P.D."/>
        </authorList>
    </citation>
    <scope>NUCLEOTIDE SEQUENCE</scope>
    <source>
        <strain evidence="2">CCAP 11/70</strain>
    </source>
</reference>
<dbReference type="OrthoDB" id="553380at2759"/>
<evidence type="ECO:0000256" key="1">
    <source>
        <dbReference type="SAM" id="MobiDB-lite"/>
    </source>
</evidence>
<sequence>MARACALLGPALAHGRLPPGAAGSLAWGLGHPRFGDPGATEALLALLRRWLSGEAAEAERCWTATCHVAWALLRLRRLGPASPELRRLCTCLAQALEADSERHRYRGRGGGQGAEGAEAVTDPHLPGRTWSFRSCASPARSPPPC</sequence>
<keyword evidence="3" id="KW-1185">Reference proteome</keyword>
<accession>A0A835XS77</accession>